<feature type="non-terminal residue" evidence="2">
    <location>
        <position position="1"/>
    </location>
</feature>
<sequence length="76" mass="8425">LSLGMRSISVFGLFGSLGYFVFGGVRNAWNISRCSCKARRSRESVRGFVEKKIDVLFAAGLLASKEAQEEIFTIFV</sequence>
<organism evidence="2 3">
    <name type="scientific">Vigna angularis var. angularis</name>
    <dbReference type="NCBI Taxonomy" id="157739"/>
    <lineage>
        <taxon>Eukaryota</taxon>
        <taxon>Viridiplantae</taxon>
        <taxon>Streptophyta</taxon>
        <taxon>Embryophyta</taxon>
        <taxon>Tracheophyta</taxon>
        <taxon>Spermatophyta</taxon>
        <taxon>Magnoliopsida</taxon>
        <taxon>eudicotyledons</taxon>
        <taxon>Gunneridae</taxon>
        <taxon>Pentapetalae</taxon>
        <taxon>rosids</taxon>
        <taxon>fabids</taxon>
        <taxon>Fabales</taxon>
        <taxon>Fabaceae</taxon>
        <taxon>Papilionoideae</taxon>
        <taxon>50 kb inversion clade</taxon>
        <taxon>NPAAA clade</taxon>
        <taxon>indigoferoid/millettioid clade</taxon>
        <taxon>Phaseoleae</taxon>
        <taxon>Vigna</taxon>
    </lineage>
</organism>
<keyword evidence="3" id="KW-1185">Reference proteome</keyword>
<feature type="transmembrane region" description="Helical" evidence="1">
    <location>
        <begin position="6"/>
        <end position="25"/>
    </location>
</feature>
<keyword evidence="1" id="KW-0812">Transmembrane</keyword>
<proteinExistence type="predicted"/>
<accession>A0A0S3SAW0</accession>
<dbReference type="EMBL" id="AP015039">
    <property type="protein sequence ID" value="BAT89971.1"/>
    <property type="molecule type" value="Genomic_DNA"/>
</dbReference>
<keyword evidence="1" id="KW-1133">Transmembrane helix</keyword>
<keyword evidence="1" id="KW-0472">Membrane</keyword>
<gene>
    <name evidence="2" type="primary">Vigan.06G112200</name>
    <name evidence="2" type="ORF">VIGAN_06112200</name>
</gene>
<protein>
    <submittedName>
        <fullName evidence="2">Uncharacterized protein</fullName>
    </submittedName>
</protein>
<dbReference type="Proteomes" id="UP000291084">
    <property type="component" value="Chromosome 6"/>
</dbReference>
<dbReference type="AlphaFoldDB" id="A0A0S3SAW0"/>
<evidence type="ECO:0000313" key="2">
    <source>
        <dbReference type="EMBL" id="BAT89971.1"/>
    </source>
</evidence>
<evidence type="ECO:0000313" key="3">
    <source>
        <dbReference type="Proteomes" id="UP000291084"/>
    </source>
</evidence>
<name>A0A0S3SAW0_PHAAN</name>
<evidence type="ECO:0000256" key="1">
    <source>
        <dbReference type="SAM" id="Phobius"/>
    </source>
</evidence>
<reference evidence="2 3" key="1">
    <citation type="journal article" date="2015" name="Sci. Rep.">
        <title>The power of single molecule real-time sequencing technology in the de novo assembly of a eukaryotic genome.</title>
        <authorList>
            <person name="Sakai H."/>
            <person name="Naito K."/>
            <person name="Ogiso-Tanaka E."/>
            <person name="Takahashi Y."/>
            <person name="Iseki K."/>
            <person name="Muto C."/>
            <person name="Satou K."/>
            <person name="Teruya K."/>
            <person name="Shiroma A."/>
            <person name="Shimoji M."/>
            <person name="Hirano T."/>
            <person name="Itoh T."/>
            <person name="Kaga A."/>
            <person name="Tomooka N."/>
        </authorList>
    </citation>
    <scope>NUCLEOTIDE SEQUENCE [LARGE SCALE GENOMIC DNA]</scope>
    <source>
        <strain evidence="3">cv. Shumari</strain>
    </source>
</reference>